<dbReference type="InterPro" id="IPR046266">
    <property type="entry name" value="DUF6299"/>
</dbReference>
<dbReference type="Proteomes" id="UP001501265">
    <property type="component" value="Unassembled WGS sequence"/>
</dbReference>
<evidence type="ECO:0000256" key="1">
    <source>
        <dbReference type="SAM" id="SignalP"/>
    </source>
</evidence>
<sequence>MTLRPALGAVAGATLLLLAAAPAAPAAPAVLGTVTVDPTGRIAADGTVTLTGTYSCVPGAGPVFVSSSVGQDNGSVRHGIGGTRAVCDGRQHLWANSGRPSSATRLRPGPADVEATLMELRPLGGGLPLPSFHARQAGTVALVQG</sequence>
<name>A0ABP9CXG2_9ACTN</name>
<accession>A0ABP9CXG2</accession>
<protein>
    <submittedName>
        <fullName evidence="3">DUF6299 family protein</fullName>
    </submittedName>
</protein>
<dbReference type="Pfam" id="PF19816">
    <property type="entry name" value="DUF6299"/>
    <property type="match status" value="1"/>
</dbReference>
<gene>
    <name evidence="3" type="ORF">GCM10023220_62520</name>
</gene>
<evidence type="ECO:0000259" key="2">
    <source>
        <dbReference type="Pfam" id="PF19816"/>
    </source>
</evidence>
<keyword evidence="4" id="KW-1185">Reference proteome</keyword>
<organism evidence="3 4">
    <name type="scientific">Streptomyces ziwulingensis</name>
    <dbReference type="NCBI Taxonomy" id="1045501"/>
    <lineage>
        <taxon>Bacteria</taxon>
        <taxon>Bacillati</taxon>
        <taxon>Actinomycetota</taxon>
        <taxon>Actinomycetes</taxon>
        <taxon>Kitasatosporales</taxon>
        <taxon>Streptomycetaceae</taxon>
        <taxon>Streptomyces</taxon>
    </lineage>
</organism>
<reference evidence="4" key="1">
    <citation type="journal article" date="2019" name="Int. J. Syst. Evol. Microbiol.">
        <title>The Global Catalogue of Microorganisms (GCM) 10K type strain sequencing project: providing services to taxonomists for standard genome sequencing and annotation.</title>
        <authorList>
            <consortium name="The Broad Institute Genomics Platform"/>
            <consortium name="The Broad Institute Genome Sequencing Center for Infectious Disease"/>
            <person name="Wu L."/>
            <person name="Ma J."/>
        </authorList>
    </citation>
    <scope>NUCLEOTIDE SEQUENCE [LARGE SCALE GENOMIC DNA]</scope>
    <source>
        <strain evidence="4">JCM 18081</strain>
    </source>
</reference>
<comment type="caution">
    <text evidence="3">The sequence shown here is derived from an EMBL/GenBank/DDBJ whole genome shotgun (WGS) entry which is preliminary data.</text>
</comment>
<feature type="chain" id="PRO_5045511916" evidence="1">
    <location>
        <begin position="27"/>
        <end position="145"/>
    </location>
</feature>
<evidence type="ECO:0000313" key="4">
    <source>
        <dbReference type="Proteomes" id="UP001501265"/>
    </source>
</evidence>
<keyword evidence="1" id="KW-0732">Signal</keyword>
<dbReference type="RefSeq" id="WP_345624010.1">
    <property type="nucleotide sequence ID" value="NZ_BAABIG010000081.1"/>
</dbReference>
<dbReference type="EMBL" id="BAABIG010000081">
    <property type="protein sequence ID" value="GAA4820881.1"/>
    <property type="molecule type" value="Genomic_DNA"/>
</dbReference>
<feature type="signal peptide" evidence="1">
    <location>
        <begin position="1"/>
        <end position="26"/>
    </location>
</feature>
<proteinExistence type="predicted"/>
<feature type="domain" description="DUF6299" evidence="2">
    <location>
        <begin position="32"/>
        <end position="144"/>
    </location>
</feature>
<evidence type="ECO:0000313" key="3">
    <source>
        <dbReference type="EMBL" id="GAA4820881.1"/>
    </source>
</evidence>